<dbReference type="GO" id="GO:0016567">
    <property type="term" value="P:protein ubiquitination"/>
    <property type="evidence" value="ECO:0007669"/>
    <property type="project" value="InterPro"/>
</dbReference>
<dbReference type="PROSITE" id="PS50097">
    <property type="entry name" value="BTB"/>
    <property type="match status" value="1"/>
</dbReference>
<reference evidence="6" key="2">
    <citation type="submission" date="2021-12" db="EMBL/GenBank/DDBJ databases">
        <title>Resequencing data analysis of finger millet.</title>
        <authorList>
            <person name="Hatakeyama M."/>
            <person name="Aluri S."/>
            <person name="Balachadran M.T."/>
            <person name="Sivarajan S.R."/>
            <person name="Poveda L."/>
            <person name="Shimizu-Inatsugi R."/>
            <person name="Schlapbach R."/>
            <person name="Sreeman S.M."/>
            <person name="Shimizu K.K."/>
        </authorList>
    </citation>
    <scope>NUCLEOTIDE SEQUENCE</scope>
</reference>
<dbReference type="AlphaFoldDB" id="A0AAV5DHA6"/>
<dbReference type="Gene3D" id="2.60.210.10">
    <property type="entry name" value="Apoptosis, Tumor Necrosis Factor Receptor Associated Protein 2, Chain A"/>
    <property type="match status" value="1"/>
</dbReference>
<dbReference type="SMART" id="SM00225">
    <property type="entry name" value="BTB"/>
    <property type="match status" value="1"/>
</dbReference>
<protein>
    <submittedName>
        <fullName evidence="6">Uncharacterized protein</fullName>
    </submittedName>
</protein>
<gene>
    <name evidence="6" type="primary">ga27677</name>
    <name evidence="6" type="ORF">PR202_ga27677</name>
</gene>
<dbReference type="PANTHER" id="PTHR26379:SF474">
    <property type="entry name" value="OS08G0228200 PROTEIN"/>
    <property type="match status" value="1"/>
</dbReference>
<comment type="caution">
    <text evidence="6">The sequence shown here is derived from an EMBL/GenBank/DDBJ whole genome shotgun (WGS) entry which is preliminary data.</text>
</comment>
<dbReference type="Pfam" id="PF22486">
    <property type="entry name" value="MATH_2"/>
    <property type="match status" value="1"/>
</dbReference>
<dbReference type="InterPro" id="IPR045005">
    <property type="entry name" value="BPM1-6"/>
</dbReference>
<evidence type="ECO:0000313" key="7">
    <source>
        <dbReference type="Proteomes" id="UP001054889"/>
    </source>
</evidence>
<dbReference type="EMBL" id="BQKI01000016">
    <property type="protein sequence ID" value="GJN09652.1"/>
    <property type="molecule type" value="Genomic_DNA"/>
</dbReference>
<dbReference type="Proteomes" id="UP001054889">
    <property type="component" value="Unassembled WGS sequence"/>
</dbReference>
<accession>A0AAV5DHA6</accession>
<dbReference type="CDD" id="cd00121">
    <property type="entry name" value="MATH"/>
    <property type="match status" value="1"/>
</dbReference>
<comment type="similarity">
    <text evidence="2">Belongs to the Tdpoz family.</text>
</comment>
<dbReference type="Pfam" id="PF24570">
    <property type="entry name" value="BACK_BPM_SPOP"/>
    <property type="match status" value="1"/>
</dbReference>
<feature type="compositionally biased region" description="Polar residues" evidence="3">
    <location>
        <begin position="1"/>
        <end position="13"/>
    </location>
</feature>
<dbReference type="PANTHER" id="PTHR26379">
    <property type="entry name" value="BTB/POZ AND MATH DOMAIN-CONTAINING PROTEIN 1"/>
    <property type="match status" value="1"/>
</dbReference>
<dbReference type="SUPFAM" id="SSF54695">
    <property type="entry name" value="POZ domain"/>
    <property type="match status" value="1"/>
</dbReference>
<dbReference type="SUPFAM" id="SSF49599">
    <property type="entry name" value="TRAF domain-like"/>
    <property type="match status" value="1"/>
</dbReference>
<proteinExistence type="inferred from homology"/>
<dbReference type="PROSITE" id="PS50144">
    <property type="entry name" value="MATH"/>
    <property type="match status" value="1"/>
</dbReference>
<evidence type="ECO:0000259" key="5">
    <source>
        <dbReference type="PROSITE" id="PS50144"/>
    </source>
</evidence>
<evidence type="ECO:0000256" key="3">
    <source>
        <dbReference type="SAM" id="MobiDB-lite"/>
    </source>
</evidence>
<dbReference type="InterPro" id="IPR000210">
    <property type="entry name" value="BTB/POZ_dom"/>
</dbReference>
<dbReference type="InterPro" id="IPR011333">
    <property type="entry name" value="SKP1/BTB/POZ_sf"/>
</dbReference>
<dbReference type="Pfam" id="PF00651">
    <property type="entry name" value="BTB"/>
    <property type="match status" value="1"/>
</dbReference>
<dbReference type="Gene3D" id="3.30.710.10">
    <property type="entry name" value="Potassium Channel Kv1.1, Chain A"/>
    <property type="match status" value="1"/>
</dbReference>
<feature type="domain" description="BTB" evidence="4">
    <location>
        <begin position="186"/>
        <end position="253"/>
    </location>
</feature>
<evidence type="ECO:0000259" key="4">
    <source>
        <dbReference type="PROSITE" id="PS50097"/>
    </source>
</evidence>
<reference evidence="6" key="1">
    <citation type="journal article" date="2018" name="DNA Res.">
        <title>Multiple hybrid de novo genome assembly of finger millet, an orphan allotetraploid crop.</title>
        <authorList>
            <person name="Hatakeyama M."/>
            <person name="Aluri S."/>
            <person name="Balachadran M.T."/>
            <person name="Sivarajan S.R."/>
            <person name="Patrignani A."/>
            <person name="Gruter S."/>
            <person name="Poveda L."/>
            <person name="Shimizu-Inatsugi R."/>
            <person name="Baeten J."/>
            <person name="Francoijs K.J."/>
            <person name="Nataraja K.N."/>
            <person name="Reddy Y.A.N."/>
            <person name="Phadnis S."/>
            <person name="Ravikumar R.L."/>
            <person name="Schlapbach R."/>
            <person name="Sreeman S.M."/>
            <person name="Shimizu K.K."/>
        </authorList>
    </citation>
    <scope>NUCLEOTIDE SEQUENCE</scope>
</reference>
<dbReference type="InterPro" id="IPR002083">
    <property type="entry name" value="MATH/TRAF_dom"/>
</dbReference>
<evidence type="ECO:0000313" key="6">
    <source>
        <dbReference type="EMBL" id="GJN09652.1"/>
    </source>
</evidence>
<name>A0AAV5DHA6_ELECO</name>
<organism evidence="6 7">
    <name type="scientific">Eleusine coracana subsp. coracana</name>
    <dbReference type="NCBI Taxonomy" id="191504"/>
    <lineage>
        <taxon>Eukaryota</taxon>
        <taxon>Viridiplantae</taxon>
        <taxon>Streptophyta</taxon>
        <taxon>Embryophyta</taxon>
        <taxon>Tracheophyta</taxon>
        <taxon>Spermatophyta</taxon>
        <taxon>Magnoliopsida</taxon>
        <taxon>Liliopsida</taxon>
        <taxon>Poales</taxon>
        <taxon>Poaceae</taxon>
        <taxon>PACMAD clade</taxon>
        <taxon>Chloridoideae</taxon>
        <taxon>Cynodonteae</taxon>
        <taxon>Eleusininae</taxon>
        <taxon>Eleusine</taxon>
    </lineage>
</organism>
<evidence type="ECO:0000256" key="1">
    <source>
        <dbReference type="ARBA" id="ARBA00004906"/>
    </source>
</evidence>
<feature type="domain" description="MATH" evidence="5">
    <location>
        <begin position="22"/>
        <end position="148"/>
    </location>
</feature>
<evidence type="ECO:0000256" key="2">
    <source>
        <dbReference type="ARBA" id="ARBA00010846"/>
    </source>
</evidence>
<comment type="pathway">
    <text evidence="1">Protein modification; protein ubiquitination.</text>
</comment>
<dbReference type="InterPro" id="IPR008974">
    <property type="entry name" value="TRAF-like"/>
</dbReference>
<feature type="region of interest" description="Disordered" evidence="3">
    <location>
        <begin position="1"/>
        <end position="20"/>
    </location>
</feature>
<sequence>MGASQRSENQKTASRWAPETERGTHRFEITNYSLLKAFRPDEFIQSATFTVGGNNWCISYWPSGHVKDEDEGDDEEDPTEYVSVYLQRLHKTTELKALCNIWLLNPATGASSAVCSHDASWGARNFLEKSALEASFVQGDCLIIECDVTVIMGTPMSRSETVCEIKVPPSDVLDSLGNLLGDEKWADVKFKVDGEVFHAHKFVLAMRSPVFEAELYGPMRDKKMKTIPIEDMQPAVFKGMLHFIYKDSLPAMDDLDEHETREMVKHLLVAADRYGLDRMKVLCESVLCNGLDVENVANILILADQHHCSQLKDACIGFINSSNMLVDVLANPVFARLKRACPAVIAEICGKSAKSRKIRF</sequence>
<dbReference type="Gene3D" id="1.25.40.420">
    <property type="match status" value="1"/>
</dbReference>
<keyword evidence="7" id="KW-1185">Reference proteome</keyword>
<dbReference type="CDD" id="cd18280">
    <property type="entry name" value="BTB_POZ_BPM_plant"/>
    <property type="match status" value="1"/>
</dbReference>
<dbReference type="InterPro" id="IPR056423">
    <property type="entry name" value="BACK_BPM_SPOP"/>
</dbReference>